<evidence type="ECO:0008006" key="4">
    <source>
        <dbReference type="Google" id="ProtNLM"/>
    </source>
</evidence>
<feature type="transmembrane region" description="Helical" evidence="1">
    <location>
        <begin position="128"/>
        <end position="147"/>
    </location>
</feature>
<evidence type="ECO:0000256" key="1">
    <source>
        <dbReference type="SAM" id="Phobius"/>
    </source>
</evidence>
<gene>
    <name evidence="2" type="ORF">XH91_31915</name>
</gene>
<evidence type="ECO:0000313" key="2">
    <source>
        <dbReference type="EMBL" id="QAU49514.1"/>
    </source>
</evidence>
<evidence type="ECO:0000313" key="3">
    <source>
        <dbReference type="Proteomes" id="UP000288972"/>
    </source>
</evidence>
<dbReference type="Pfam" id="PF09948">
    <property type="entry name" value="PpoB2"/>
    <property type="match status" value="1"/>
</dbReference>
<proteinExistence type="predicted"/>
<keyword evidence="1" id="KW-0812">Transmembrane</keyword>
<feature type="transmembrane region" description="Helical" evidence="1">
    <location>
        <begin position="67"/>
        <end position="86"/>
    </location>
</feature>
<keyword evidence="1" id="KW-1133">Transmembrane helix</keyword>
<accession>A0AAE5X6J7</accession>
<reference evidence="2 3" key="1">
    <citation type="submission" date="2018-06" db="EMBL/GenBank/DDBJ databases">
        <title>Comparative genomics of rhizobia nodulating Arachis hypogaea in China.</title>
        <authorList>
            <person name="Li Y."/>
        </authorList>
    </citation>
    <scope>NUCLEOTIDE SEQUENCE [LARGE SCALE GENOMIC DNA]</scope>
    <source>
        <strain evidence="2 3">CCBAU 51670</strain>
    </source>
</reference>
<feature type="transmembrane region" description="Helical" evidence="1">
    <location>
        <begin position="98"/>
        <end position="122"/>
    </location>
</feature>
<protein>
    <recommendedName>
        <fullName evidence="4">DUF2182 domain-containing protein</fullName>
    </recommendedName>
</protein>
<dbReference type="Proteomes" id="UP000288972">
    <property type="component" value="Chromosome"/>
</dbReference>
<dbReference type="AlphaFoldDB" id="A0AAE5X6J7"/>
<organism evidence="2 3">
    <name type="scientific">Bradyrhizobium guangzhouense</name>
    <dbReference type="NCBI Taxonomy" id="1325095"/>
    <lineage>
        <taxon>Bacteria</taxon>
        <taxon>Pseudomonadati</taxon>
        <taxon>Pseudomonadota</taxon>
        <taxon>Alphaproteobacteria</taxon>
        <taxon>Hyphomicrobiales</taxon>
        <taxon>Nitrobacteraceae</taxon>
        <taxon>Bradyrhizobium</taxon>
    </lineage>
</organism>
<dbReference type="KEGG" id="bgz:XH91_31915"/>
<sequence>MTPAAYERLQIRIPLAIAAAAAWAAAALSHERKLVAFCSSDVWTAISLDQFALAITFSSPASLAGEWMLMVAAMMMPMLAGAVGHVRARSLPRRRKRSLALFVIGYCAIWGACGIPIVLAMLTLRLMQLSPVVTIALVGSLILIWQFSPAKQLCLNRCHDQPPLAAHGIAADLAALGYGVTQAIWCCGTCWALMLVPLMAQDGHLFAMAATSAYLIAERLDPPRRPAWEIRWPSTIVRLLWFRLSLWRRSDNAGRVRA</sequence>
<name>A0AAE5X6J7_9BRAD</name>
<dbReference type="InterPro" id="IPR018688">
    <property type="entry name" value="PpoB2-like"/>
</dbReference>
<dbReference type="EMBL" id="CP030053">
    <property type="protein sequence ID" value="QAU49514.1"/>
    <property type="molecule type" value="Genomic_DNA"/>
</dbReference>
<keyword evidence="1" id="KW-0472">Membrane</keyword>